<evidence type="ECO:0000259" key="10">
    <source>
        <dbReference type="PROSITE" id="PS50109"/>
    </source>
</evidence>
<dbReference type="FunFam" id="3.30.565.10:FF:000006">
    <property type="entry name" value="Sensor histidine kinase WalK"/>
    <property type="match status" value="1"/>
</dbReference>
<dbReference type="CDD" id="cd00082">
    <property type="entry name" value="HisKA"/>
    <property type="match status" value="1"/>
</dbReference>
<evidence type="ECO:0000256" key="2">
    <source>
        <dbReference type="ARBA" id="ARBA00012438"/>
    </source>
</evidence>
<dbReference type="SMART" id="SM00028">
    <property type="entry name" value="TPR"/>
    <property type="match status" value="4"/>
</dbReference>
<accession>A0A4U1C8B8</accession>
<keyword evidence="8" id="KW-0812">Transmembrane</keyword>
<evidence type="ECO:0000256" key="9">
    <source>
        <dbReference type="SAM" id="SignalP"/>
    </source>
</evidence>
<keyword evidence="12" id="KW-1185">Reference proteome</keyword>
<dbReference type="SUPFAM" id="SSF55874">
    <property type="entry name" value="ATPase domain of HSP90 chaperone/DNA topoisomerase II/histidine kinase"/>
    <property type="match status" value="1"/>
</dbReference>
<dbReference type="Proteomes" id="UP000310477">
    <property type="component" value="Unassembled WGS sequence"/>
</dbReference>
<dbReference type="EMBL" id="SWBO01000002">
    <property type="protein sequence ID" value="TKC02556.1"/>
    <property type="molecule type" value="Genomic_DNA"/>
</dbReference>
<evidence type="ECO:0000256" key="7">
    <source>
        <dbReference type="PROSITE-ProRule" id="PRU00339"/>
    </source>
</evidence>
<keyword evidence="3" id="KW-0597">Phosphoprotein</keyword>
<dbReference type="PRINTS" id="PR00344">
    <property type="entry name" value="BCTRLSENSOR"/>
</dbReference>
<feature type="signal peptide" evidence="9">
    <location>
        <begin position="1"/>
        <end position="23"/>
    </location>
</feature>
<keyword evidence="4" id="KW-0808">Transferase</keyword>
<dbReference type="SMART" id="SM00387">
    <property type="entry name" value="HATPase_c"/>
    <property type="match status" value="1"/>
</dbReference>
<dbReference type="InterPro" id="IPR004358">
    <property type="entry name" value="Sig_transdc_His_kin-like_C"/>
</dbReference>
<evidence type="ECO:0000256" key="6">
    <source>
        <dbReference type="ARBA" id="ARBA00023012"/>
    </source>
</evidence>
<dbReference type="Gene3D" id="1.10.287.130">
    <property type="match status" value="1"/>
</dbReference>
<dbReference type="InterPro" id="IPR011990">
    <property type="entry name" value="TPR-like_helical_dom_sf"/>
</dbReference>
<dbReference type="InterPro" id="IPR050736">
    <property type="entry name" value="Sensor_HK_Regulatory"/>
</dbReference>
<keyword evidence="5" id="KW-0418">Kinase</keyword>
<dbReference type="InterPro" id="IPR005467">
    <property type="entry name" value="His_kinase_dom"/>
</dbReference>
<feature type="transmembrane region" description="Helical" evidence="8">
    <location>
        <begin position="395"/>
        <end position="415"/>
    </location>
</feature>
<dbReference type="PANTHER" id="PTHR43711:SF29">
    <property type="entry name" value="HISTIDINE KINASE"/>
    <property type="match status" value="1"/>
</dbReference>
<dbReference type="SMART" id="SM00388">
    <property type="entry name" value="HisKA"/>
    <property type="match status" value="1"/>
</dbReference>
<evidence type="ECO:0000256" key="1">
    <source>
        <dbReference type="ARBA" id="ARBA00000085"/>
    </source>
</evidence>
<name>A0A4U1C8B8_9SPHI</name>
<evidence type="ECO:0000313" key="12">
    <source>
        <dbReference type="Proteomes" id="UP000310477"/>
    </source>
</evidence>
<evidence type="ECO:0000256" key="8">
    <source>
        <dbReference type="SAM" id="Phobius"/>
    </source>
</evidence>
<gene>
    <name evidence="11" type="ORF">FA045_04585</name>
</gene>
<protein>
    <recommendedName>
        <fullName evidence="2">histidine kinase</fullName>
        <ecNumber evidence="2">2.7.13.3</ecNumber>
    </recommendedName>
</protein>
<dbReference type="Pfam" id="PF13181">
    <property type="entry name" value="TPR_8"/>
    <property type="match status" value="1"/>
</dbReference>
<dbReference type="Gene3D" id="1.25.40.10">
    <property type="entry name" value="Tetratricopeptide repeat domain"/>
    <property type="match status" value="2"/>
</dbReference>
<dbReference type="PROSITE" id="PS50109">
    <property type="entry name" value="HIS_KIN"/>
    <property type="match status" value="1"/>
</dbReference>
<dbReference type="OrthoDB" id="9810447at2"/>
<reference evidence="11 12" key="1">
    <citation type="submission" date="2019-04" db="EMBL/GenBank/DDBJ databases">
        <title>Pedobacter sp. AR-2-6 sp. nov., isolated from Arctic soil.</title>
        <authorList>
            <person name="Dahal R.H."/>
            <person name="Kim D.-U."/>
        </authorList>
    </citation>
    <scope>NUCLEOTIDE SEQUENCE [LARGE SCALE GENOMIC DNA]</scope>
    <source>
        <strain evidence="11 12">AR-2-6</strain>
    </source>
</reference>
<keyword evidence="8" id="KW-0472">Membrane</keyword>
<keyword evidence="8" id="KW-1133">Transmembrane helix</keyword>
<evidence type="ECO:0000256" key="5">
    <source>
        <dbReference type="ARBA" id="ARBA00022777"/>
    </source>
</evidence>
<dbReference type="PANTHER" id="PTHR43711">
    <property type="entry name" value="TWO-COMPONENT HISTIDINE KINASE"/>
    <property type="match status" value="1"/>
</dbReference>
<dbReference type="Gene3D" id="3.30.565.10">
    <property type="entry name" value="Histidine kinase-like ATPase, C-terminal domain"/>
    <property type="match status" value="1"/>
</dbReference>
<keyword evidence="6" id="KW-0902">Two-component regulatory system</keyword>
<dbReference type="Pfam" id="PF00512">
    <property type="entry name" value="HisKA"/>
    <property type="match status" value="1"/>
</dbReference>
<feature type="chain" id="PRO_5020986739" description="histidine kinase" evidence="9">
    <location>
        <begin position="24"/>
        <end position="675"/>
    </location>
</feature>
<dbReference type="RefSeq" id="WP_136874931.1">
    <property type="nucleotide sequence ID" value="NZ_SWBO01000002.1"/>
</dbReference>
<keyword evidence="7" id="KW-0802">TPR repeat</keyword>
<proteinExistence type="predicted"/>
<feature type="domain" description="Histidine kinase" evidence="10">
    <location>
        <begin position="462"/>
        <end position="674"/>
    </location>
</feature>
<dbReference type="InterPro" id="IPR019734">
    <property type="entry name" value="TPR_rpt"/>
</dbReference>
<evidence type="ECO:0000256" key="4">
    <source>
        <dbReference type="ARBA" id="ARBA00022679"/>
    </source>
</evidence>
<dbReference type="AlphaFoldDB" id="A0A4U1C8B8"/>
<dbReference type="GO" id="GO:0000155">
    <property type="term" value="F:phosphorelay sensor kinase activity"/>
    <property type="evidence" value="ECO:0007669"/>
    <property type="project" value="InterPro"/>
</dbReference>
<dbReference type="PROSITE" id="PS51257">
    <property type="entry name" value="PROKAR_LIPOPROTEIN"/>
    <property type="match status" value="1"/>
</dbReference>
<evidence type="ECO:0000313" key="11">
    <source>
        <dbReference type="EMBL" id="TKC02556.1"/>
    </source>
</evidence>
<dbReference type="InterPro" id="IPR036097">
    <property type="entry name" value="HisK_dim/P_sf"/>
</dbReference>
<dbReference type="Pfam" id="PF13424">
    <property type="entry name" value="TPR_12"/>
    <property type="match status" value="1"/>
</dbReference>
<evidence type="ECO:0000256" key="3">
    <source>
        <dbReference type="ARBA" id="ARBA00022553"/>
    </source>
</evidence>
<keyword evidence="9" id="KW-0732">Signal</keyword>
<dbReference type="CDD" id="cd00075">
    <property type="entry name" value="HATPase"/>
    <property type="match status" value="1"/>
</dbReference>
<dbReference type="SUPFAM" id="SSF47384">
    <property type="entry name" value="Homodimeric domain of signal transducing histidine kinase"/>
    <property type="match status" value="1"/>
</dbReference>
<dbReference type="InterPro" id="IPR003661">
    <property type="entry name" value="HisK_dim/P_dom"/>
</dbReference>
<organism evidence="11 12">
    <name type="scientific">Pedobacter cryotolerans</name>
    <dbReference type="NCBI Taxonomy" id="2571270"/>
    <lineage>
        <taxon>Bacteria</taxon>
        <taxon>Pseudomonadati</taxon>
        <taxon>Bacteroidota</taxon>
        <taxon>Sphingobacteriia</taxon>
        <taxon>Sphingobacteriales</taxon>
        <taxon>Sphingobacteriaceae</taxon>
        <taxon>Pedobacter</taxon>
    </lineage>
</organism>
<dbReference type="PROSITE" id="PS50005">
    <property type="entry name" value="TPR"/>
    <property type="match status" value="1"/>
</dbReference>
<dbReference type="InterPro" id="IPR003594">
    <property type="entry name" value="HATPase_dom"/>
</dbReference>
<dbReference type="Pfam" id="PF02518">
    <property type="entry name" value="HATPase_c"/>
    <property type="match status" value="1"/>
</dbReference>
<comment type="catalytic activity">
    <reaction evidence="1">
        <text>ATP + protein L-histidine = ADP + protein N-phospho-L-histidine.</text>
        <dbReference type="EC" id="2.7.13.3"/>
    </reaction>
</comment>
<dbReference type="SUPFAM" id="SSF48452">
    <property type="entry name" value="TPR-like"/>
    <property type="match status" value="2"/>
</dbReference>
<feature type="repeat" description="TPR" evidence="7">
    <location>
        <begin position="245"/>
        <end position="278"/>
    </location>
</feature>
<sequence length="675" mass="77906">MKLNLNLLAIFCCIFLFSCNSESDDKKHAAYIDSIKSIADPKLRINFDKGSKYYDSAYRAYPNLKEHDVFKKEFLMASVKLLTYDSPDSALMFINSAIDHLDQNKYQIDLMRAYMLKANILMAQENYGEAFNYFFLAKTISEKEKADYKQRAWLSVSLANILFNQKKYNEAIKYYTNAYQLYSKIETNKITERHVPLQQNLNNIALSYERINKIDSAEKWYKKAIKLIDDANFPNDEKILTRFKSIVLGNLGFVYYKKGEYALAEKTLKQSLALNKYEKEDEFFTKIKLATLYAKQNRNTEIESLIKQVETDKRFNRKSFHEGRKRLYELAYNHFERVDNLTRAYGYYKRFHYIKDSLDIASSLLANKDINREFLKLSQKVEIESLKKKHELKSLYLVLTVSLTFLSLLSIFLILRNMKINKVHIKKLTILNAKISGHNEMMQKTLEALEQSQEENTRIMQVVAHDMRTPIAGVIGLTSLMLEEGDLNEEQREIITMINTSGGDTLNFINDLLQVQYGKSNLIKEPVALHTLLKYCITLLDSKAKEKQQQIKIISTPITLKINREKIWRVMSNLISNAIKFSAKGTEINVIMEEKPSSALIKIKDNGIGIPANIADKLFTMNAEIQRDGTSGEKSFGLGLSICKQIVEAHNGSIWFESIPGNGTTFYVELPLTEN</sequence>
<dbReference type="EC" id="2.7.13.3" evidence="2"/>
<dbReference type="InterPro" id="IPR036890">
    <property type="entry name" value="HATPase_C_sf"/>
</dbReference>
<comment type="caution">
    <text evidence="11">The sequence shown here is derived from an EMBL/GenBank/DDBJ whole genome shotgun (WGS) entry which is preliminary data.</text>
</comment>